<name>A0A8X6KTF9_TRICU</name>
<evidence type="ECO:0000313" key="2">
    <source>
        <dbReference type="EMBL" id="GFQ84454.1"/>
    </source>
</evidence>
<evidence type="ECO:0000313" key="3">
    <source>
        <dbReference type="Proteomes" id="UP000887116"/>
    </source>
</evidence>
<sequence length="157" mass="17514">MAKEQQKDSQIQDILPGSCPTSLVLQPLPVGQPQVTLHWDMQMDRIRPFVPKMFRRVSDTGLTVSAGSLVFMCVCVGLQFVAPPWWELDEWRLPVDSVEDLTRSAQEREIFFGAGVKRLSITKSEFPFVVSIFGKSTDSSSSIGPDPNSHTFLTCPV</sequence>
<accession>A0A8X6KTF9</accession>
<keyword evidence="1" id="KW-0812">Transmembrane</keyword>
<proteinExistence type="predicted"/>
<dbReference type="AlphaFoldDB" id="A0A8X6KTF9"/>
<protein>
    <submittedName>
        <fullName evidence="2">Uncharacterized protein</fullName>
    </submittedName>
</protein>
<reference evidence="2" key="1">
    <citation type="submission" date="2020-07" db="EMBL/GenBank/DDBJ databases">
        <title>Multicomponent nature underlies the extraordinary mechanical properties of spider dragline silk.</title>
        <authorList>
            <person name="Kono N."/>
            <person name="Nakamura H."/>
            <person name="Mori M."/>
            <person name="Yoshida Y."/>
            <person name="Ohtoshi R."/>
            <person name="Malay A.D."/>
            <person name="Moran D.A.P."/>
            <person name="Tomita M."/>
            <person name="Numata K."/>
            <person name="Arakawa K."/>
        </authorList>
    </citation>
    <scope>NUCLEOTIDE SEQUENCE</scope>
</reference>
<gene>
    <name evidence="2" type="ORF">TNCT_543721</name>
</gene>
<comment type="caution">
    <text evidence="2">The sequence shown here is derived from an EMBL/GenBank/DDBJ whole genome shotgun (WGS) entry which is preliminary data.</text>
</comment>
<dbReference type="EMBL" id="BMAO01002933">
    <property type="protein sequence ID" value="GFQ84454.1"/>
    <property type="molecule type" value="Genomic_DNA"/>
</dbReference>
<keyword evidence="3" id="KW-1185">Reference proteome</keyword>
<dbReference type="Proteomes" id="UP000887116">
    <property type="component" value="Unassembled WGS sequence"/>
</dbReference>
<keyword evidence="1" id="KW-0472">Membrane</keyword>
<keyword evidence="1" id="KW-1133">Transmembrane helix</keyword>
<evidence type="ECO:0000256" key="1">
    <source>
        <dbReference type="SAM" id="Phobius"/>
    </source>
</evidence>
<feature type="transmembrane region" description="Helical" evidence="1">
    <location>
        <begin position="62"/>
        <end position="82"/>
    </location>
</feature>
<dbReference type="OrthoDB" id="6433932at2759"/>
<organism evidence="2 3">
    <name type="scientific">Trichonephila clavata</name>
    <name type="common">Joro spider</name>
    <name type="synonym">Nephila clavata</name>
    <dbReference type="NCBI Taxonomy" id="2740835"/>
    <lineage>
        <taxon>Eukaryota</taxon>
        <taxon>Metazoa</taxon>
        <taxon>Ecdysozoa</taxon>
        <taxon>Arthropoda</taxon>
        <taxon>Chelicerata</taxon>
        <taxon>Arachnida</taxon>
        <taxon>Araneae</taxon>
        <taxon>Araneomorphae</taxon>
        <taxon>Entelegynae</taxon>
        <taxon>Araneoidea</taxon>
        <taxon>Nephilidae</taxon>
        <taxon>Trichonephila</taxon>
    </lineage>
</organism>